<accession>A0A378VXS6</accession>
<protein>
    <submittedName>
        <fullName evidence="1">Secreted protein</fullName>
    </submittedName>
</protein>
<organism evidence="1">
    <name type="scientific">Neisseria gonorrhoeae</name>
    <dbReference type="NCBI Taxonomy" id="485"/>
    <lineage>
        <taxon>Bacteria</taxon>
        <taxon>Pseudomonadati</taxon>
        <taxon>Pseudomonadota</taxon>
        <taxon>Betaproteobacteria</taxon>
        <taxon>Neisseriales</taxon>
        <taxon>Neisseriaceae</taxon>
        <taxon>Neisseria</taxon>
    </lineage>
</organism>
<name>A0A378VXS6_NEIGO</name>
<proteinExistence type="predicted"/>
<dbReference type="EMBL" id="UGRI01000001">
    <property type="protein sequence ID" value="SUA23997.1"/>
    <property type="molecule type" value="Genomic_DNA"/>
</dbReference>
<sequence>MGSSNLTLEKFSLEWKEGVDYNVKLNELVNLVTDLQIGAFINPNGSIAPSKIEVGKLAFSTKTGESGAFIDSEGRFRFDTLVYGDENTARWTSISLPNTSMLLP</sequence>
<dbReference type="AlphaFoldDB" id="A0A378VXS6"/>
<gene>
    <name evidence="1" type="ORF">NCTC11421_01987</name>
</gene>
<reference evidence="1" key="1">
    <citation type="submission" date="2018-06" db="EMBL/GenBank/DDBJ databases">
        <authorList>
            <consortium name="Pathogen Informatics"/>
            <person name="Doyle S."/>
        </authorList>
    </citation>
    <scope>NUCLEOTIDE SEQUENCE [LARGE SCALE GENOMIC DNA]</scope>
    <source>
        <strain evidence="1">NCTC11421</strain>
    </source>
</reference>
<evidence type="ECO:0000313" key="1">
    <source>
        <dbReference type="EMBL" id="SUA23997.1"/>
    </source>
</evidence>